<name>A0A6L5GRR6_9FIRM</name>
<keyword evidence="13" id="KW-1185">Reference proteome</keyword>
<evidence type="ECO:0000256" key="2">
    <source>
        <dbReference type="ARBA" id="ARBA00006742"/>
    </source>
</evidence>
<gene>
    <name evidence="12" type="primary">yajC</name>
    <name evidence="12" type="ORF">FRC53_04075</name>
</gene>
<dbReference type="PANTHER" id="PTHR33909:SF1">
    <property type="entry name" value="SEC TRANSLOCON ACCESSORY COMPLEX SUBUNIT YAJC"/>
    <property type="match status" value="1"/>
</dbReference>
<evidence type="ECO:0000256" key="8">
    <source>
        <dbReference type="ARBA" id="ARBA00023010"/>
    </source>
</evidence>
<keyword evidence="7 11" id="KW-1133">Transmembrane helix</keyword>
<dbReference type="EMBL" id="VOGB01000004">
    <property type="protein sequence ID" value="MQM72596.1"/>
    <property type="molecule type" value="Genomic_DNA"/>
</dbReference>
<evidence type="ECO:0000256" key="3">
    <source>
        <dbReference type="ARBA" id="ARBA00022448"/>
    </source>
</evidence>
<evidence type="ECO:0000256" key="11">
    <source>
        <dbReference type="SAM" id="Phobius"/>
    </source>
</evidence>
<proteinExistence type="inferred from homology"/>
<dbReference type="GO" id="GO:0015031">
    <property type="term" value="P:protein transport"/>
    <property type="evidence" value="ECO:0007669"/>
    <property type="project" value="UniProtKB-KW"/>
</dbReference>
<dbReference type="GO" id="GO:0005886">
    <property type="term" value="C:plasma membrane"/>
    <property type="evidence" value="ECO:0007669"/>
    <property type="project" value="UniProtKB-SubCell"/>
</dbReference>
<evidence type="ECO:0000313" key="12">
    <source>
        <dbReference type="EMBL" id="MQM72596.1"/>
    </source>
</evidence>
<evidence type="ECO:0000256" key="5">
    <source>
        <dbReference type="ARBA" id="ARBA00022692"/>
    </source>
</evidence>
<dbReference type="PRINTS" id="PR01853">
    <property type="entry name" value="YAJCTRNLCASE"/>
</dbReference>
<evidence type="ECO:0000256" key="10">
    <source>
        <dbReference type="SAM" id="MobiDB-lite"/>
    </source>
</evidence>
<dbReference type="PANTHER" id="PTHR33909">
    <property type="entry name" value="SEC TRANSLOCON ACCESSORY COMPLEX SUBUNIT YAJC"/>
    <property type="match status" value="1"/>
</dbReference>
<evidence type="ECO:0000256" key="1">
    <source>
        <dbReference type="ARBA" id="ARBA00004162"/>
    </source>
</evidence>
<dbReference type="NCBIfam" id="TIGR00739">
    <property type="entry name" value="yajC"/>
    <property type="match status" value="1"/>
</dbReference>
<organism evidence="12 13">
    <name type="scientific">Candidatus Pseudoramibacter fermentans</name>
    <dbReference type="NCBI Taxonomy" id="2594427"/>
    <lineage>
        <taxon>Bacteria</taxon>
        <taxon>Bacillati</taxon>
        <taxon>Bacillota</taxon>
        <taxon>Clostridia</taxon>
        <taxon>Eubacteriales</taxon>
        <taxon>Eubacteriaceae</taxon>
        <taxon>Pseudoramibacter</taxon>
    </lineage>
</organism>
<keyword evidence="5 11" id="KW-0812">Transmembrane</keyword>
<evidence type="ECO:0000256" key="9">
    <source>
        <dbReference type="ARBA" id="ARBA00023136"/>
    </source>
</evidence>
<evidence type="ECO:0000256" key="7">
    <source>
        <dbReference type="ARBA" id="ARBA00022989"/>
    </source>
</evidence>
<evidence type="ECO:0000256" key="4">
    <source>
        <dbReference type="ARBA" id="ARBA00022475"/>
    </source>
</evidence>
<protein>
    <submittedName>
        <fullName evidence="12">Preprotein translocase subunit YajC</fullName>
    </submittedName>
</protein>
<feature type="transmembrane region" description="Helical" evidence="11">
    <location>
        <begin position="20"/>
        <end position="38"/>
    </location>
</feature>
<dbReference type="Proteomes" id="UP000473648">
    <property type="component" value="Unassembled WGS sequence"/>
</dbReference>
<feature type="compositionally biased region" description="Acidic residues" evidence="10">
    <location>
        <begin position="108"/>
        <end position="118"/>
    </location>
</feature>
<evidence type="ECO:0000313" key="13">
    <source>
        <dbReference type="Proteomes" id="UP000473648"/>
    </source>
</evidence>
<dbReference type="AlphaFoldDB" id="A0A6L5GRR6"/>
<feature type="region of interest" description="Disordered" evidence="10">
    <location>
        <begin position="108"/>
        <end position="149"/>
    </location>
</feature>
<dbReference type="SMART" id="SM01323">
    <property type="entry name" value="YajC"/>
    <property type="match status" value="1"/>
</dbReference>
<keyword evidence="8" id="KW-0811">Translocation</keyword>
<keyword evidence="9 11" id="KW-0472">Membrane</keyword>
<dbReference type="InterPro" id="IPR003849">
    <property type="entry name" value="Preprotein_translocase_YajC"/>
</dbReference>
<sequence>MINQILGLTLQASQSSRNNMASIASVIILFVFLYFLMIRPQRKRQKQADEMHNNMKIGDEVLTAGGFYGIISALDDKNVVIEMLPDFNKMMIRKESIVRVIKPDDVEAEEAAEAETAEAAEPAEKPEQAETEAPAASKTDDAEAQTKDE</sequence>
<comment type="caution">
    <text evidence="12">The sequence shown here is derived from an EMBL/GenBank/DDBJ whole genome shotgun (WGS) entry which is preliminary data.</text>
</comment>
<keyword evidence="3" id="KW-0813">Transport</keyword>
<keyword evidence="6" id="KW-0653">Protein transport</keyword>
<keyword evidence="4" id="KW-1003">Cell membrane</keyword>
<comment type="similarity">
    <text evidence="2">Belongs to the YajC family.</text>
</comment>
<accession>A0A6L5GRR6</accession>
<feature type="compositionally biased region" description="Basic and acidic residues" evidence="10">
    <location>
        <begin position="138"/>
        <end position="149"/>
    </location>
</feature>
<comment type="subcellular location">
    <subcellularLocation>
        <location evidence="1">Cell membrane</location>
        <topology evidence="1">Single-pass membrane protein</topology>
    </subcellularLocation>
</comment>
<reference evidence="12" key="1">
    <citation type="journal article" date="2020" name="Appl. Environ. Microbiol.">
        <title>Medium-Chain Fatty Acid Synthesis by 'Candidatus Weimeria bifida' gen. nov., sp. nov., and 'Candidatus Pseudoramibacter fermentans' sp. nov.</title>
        <authorList>
            <person name="Scarborough M.J."/>
            <person name="Myers K.S."/>
            <person name="Donohue T.J."/>
            <person name="Noguera D.R."/>
        </authorList>
    </citation>
    <scope>NUCLEOTIDE SEQUENCE</scope>
    <source>
        <strain evidence="12">EUB1.1</strain>
    </source>
</reference>
<evidence type="ECO:0000256" key="6">
    <source>
        <dbReference type="ARBA" id="ARBA00022927"/>
    </source>
</evidence>
<dbReference type="Pfam" id="PF02699">
    <property type="entry name" value="YajC"/>
    <property type="match status" value="1"/>
</dbReference>